<evidence type="ECO:0000256" key="2">
    <source>
        <dbReference type="ARBA" id="ARBA00008023"/>
    </source>
</evidence>
<comment type="catalytic activity">
    <reaction evidence="1 15">
        <text>L-glutamate = D-glutamate</text>
        <dbReference type="Rhea" id="RHEA:12813"/>
        <dbReference type="ChEBI" id="CHEBI:29985"/>
        <dbReference type="ChEBI" id="CHEBI:29986"/>
        <dbReference type="EC" id="5.1.1.3"/>
    </reaction>
</comment>
<feature type="binding site" evidence="16">
    <location>
        <position position="461"/>
    </location>
    <ligand>
        <name>substrate</name>
    </ligand>
</feature>
<evidence type="ECO:0000256" key="15">
    <source>
        <dbReference type="HAMAP-Rule" id="MF_00258"/>
    </source>
</evidence>
<comment type="caution">
    <text evidence="16">Lacks conserved residue(s) required for the propagation of feature annotation.</text>
</comment>
<organism evidence="18 19">
    <name type="scientific">Leuconostoc gasicomitatum</name>
    <dbReference type="NCBI Taxonomy" id="115778"/>
    <lineage>
        <taxon>Bacteria</taxon>
        <taxon>Bacillati</taxon>
        <taxon>Bacillota</taxon>
        <taxon>Bacilli</taxon>
        <taxon>Lactobacillales</taxon>
        <taxon>Lactobacillaceae</taxon>
        <taxon>Leuconostoc</taxon>
        <taxon>Leuconostoc gelidum group</taxon>
    </lineage>
</organism>
<keyword evidence="11 15" id="KW-0413">Isomerase</keyword>
<evidence type="ECO:0000256" key="13">
    <source>
        <dbReference type="ARBA" id="ARBA00051875"/>
    </source>
</evidence>
<dbReference type="Gene3D" id="3.90.950.10">
    <property type="match status" value="1"/>
</dbReference>
<dbReference type="GO" id="GO:0000166">
    <property type="term" value="F:nucleotide binding"/>
    <property type="evidence" value="ECO:0007669"/>
    <property type="project" value="UniProtKB-KW"/>
</dbReference>
<dbReference type="GO" id="GO:0009146">
    <property type="term" value="P:purine nucleoside triphosphate catabolic process"/>
    <property type="evidence" value="ECO:0007669"/>
    <property type="project" value="UniProtKB-UniRule"/>
</dbReference>
<feature type="binding site" evidence="15">
    <location>
        <begin position="76"/>
        <end position="77"/>
    </location>
    <ligand>
        <name>substrate</name>
    </ligand>
</feature>
<evidence type="ECO:0000256" key="7">
    <source>
        <dbReference type="ARBA" id="ARBA00022842"/>
    </source>
</evidence>
<evidence type="ECO:0000313" key="19">
    <source>
        <dbReference type="Proteomes" id="UP000752647"/>
    </source>
</evidence>
<evidence type="ECO:0000256" key="14">
    <source>
        <dbReference type="ARBA" id="ARBA00052017"/>
    </source>
</evidence>
<evidence type="ECO:0000256" key="5">
    <source>
        <dbReference type="ARBA" id="ARBA00022741"/>
    </source>
</evidence>
<evidence type="ECO:0000256" key="12">
    <source>
        <dbReference type="ARBA" id="ARBA00023316"/>
    </source>
</evidence>
<dbReference type="FunFam" id="3.90.950.10:FF:000001">
    <property type="entry name" value="dITP/XTP pyrophosphatase"/>
    <property type="match status" value="1"/>
</dbReference>
<dbReference type="PANTHER" id="PTHR21198">
    <property type="entry name" value="GLUTAMATE RACEMASE"/>
    <property type="match status" value="1"/>
</dbReference>
<dbReference type="InterPro" id="IPR020922">
    <property type="entry name" value="dITP/XTP_pyrophosphatase"/>
</dbReference>
<evidence type="ECO:0000256" key="17">
    <source>
        <dbReference type="RuleBase" id="RU003781"/>
    </source>
</evidence>
<dbReference type="FunFam" id="3.40.50.1860:FF:000002">
    <property type="entry name" value="Glutamate racemase"/>
    <property type="match status" value="1"/>
</dbReference>
<comment type="subunit">
    <text evidence="3 16">Homodimer.</text>
</comment>
<comment type="similarity">
    <text evidence="15">Belongs to the aspartate/glutamate racemases family.</text>
</comment>
<dbReference type="SUPFAM" id="SSF53681">
    <property type="entry name" value="Aspartate/glutamate racemase"/>
    <property type="match status" value="2"/>
</dbReference>
<comment type="similarity">
    <text evidence="2 16 17">Belongs to the HAM1 NTPase family.</text>
</comment>
<dbReference type="Proteomes" id="UP000752647">
    <property type="component" value="Unassembled WGS sequence"/>
</dbReference>
<dbReference type="GO" id="GO:0009252">
    <property type="term" value="P:peptidoglycan biosynthetic process"/>
    <property type="evidence" value="ECO:0007669"/>
    <property type="project" value="UniProtKB-UniRule"/>
</dbReference>
<keyword evidence="6 16" id="KW-0378">Hydrolase</keyword>
<reference evidence="18" key="1">
    <citation type="submission" date="2021-05" db="EMBL/GenBank/DDBJ databases">
        <title>Pangenome of Leuconostoc gelidum warrants species status for Leuconostoc gelidum subsp. gasicomitatum.</title>
        <authorList>
            <person name="Johansson P."/>
            <person name="Sade E."/>
            <person name="Hultman J."/>
            <person name="Auvinen P."/>
            <person name="Bjorkroth J."/>
        </authorList>
    </citation>
    <scope>NUCLEOTIDE SEQUENCE</scope>
    <source>
        <strain evidence="18">A.21.4</strain>
    </source>
</reference>
<comment type="function">
    <text evidence="16">Pyrophosphatase that catalyzes the hydrolysis of nucleoside triphosphates to their monophosphate derivatives, with a high preference for the non-canonical purine nucleotides XTP (xanthosine triphosphate), dITP (deoxyinosine triphosphate) and ITP. Seems to function as a house-cleaning enzyme that removes non-canonical purine nucleotides from the nucleotide pool, thus preventing their incorporation into DNA/RNA and avoiding chromosomal lesions.</text>
</comment>
<dbReference type="HAMAP" id="MF_01405">
    <property type="entry name" value="Non_canon_purine_NTPase"/>
    <property type="match status" value="1"/>
</dbReference>
<keyword evidence="4 16" id="KW-0479">Metal-binding</keyword>
<evidence type="ECO:0000256" key="3">
    <source>
        <dbReference type="ARBA" id="ARBA00011738"/>
    </source>
</evidence>
<dbReference type="Pfam" id="PF01177">
    <property type="entry name" value="Asp_Glu_race"/>
    <property type="match status" value="1"/>
</dbReference>
<feature type="binding site" evidence="16">
    <location>
        <position position="358"/>
    </location>
    <ligand>
        <name>Mg(2+)</name>
        <dbReference type="ChEBI" id="CHEBI:18420"/>
    </ligand>
</feature>
<evidence type="ECO:0000313" key="18">
    <source>
        <dbReference type="EMBL" id="MBZ5963252.1"/>
    </source>
</evidence>
<dbReference type="InterPro" id="IPR001920">
    <property type="entry name" value="Asp/Glu_race"/>
</dbReference>
<dbReference type="SUPFAM" id="SSF52972">
    <property type="entry name" value="ITPase-like"/>
    <property type="match status" value="1"/>
</dbReference>
<dbReference type="GO" id="GO:0046872">
    <property type="term" value="F:metal ion binding"/>
    <property type="evidence" value="ECO:0007669"/>
    <property type="project" value="UniProtKB-KW"/>
</dbReference>
<feature type="binding site" evidence="15">
    <location>
        <begin position="187"/>
        <end position="188"/>
    </location>
    <ligand>
        <name>substrate</name>
    </ligand>
</feature>
<proteinExistence type="inferred from homology"/>
<dbReference type="GO" id="GO:0017111">
    <property type="term" value="F:ribonucleoside triphosphate phosphatase activity"/>
    <property type="evidence" value="ECO:0007669"/>
    <property type="project" value="InterPro"/>
</dbReference>
<dbReference type="HAMAP" id="MF_00258">
    <property type="entry name" value="Glu_racemase"/>
    <property type="match status" value="1"/>
</dbReference>
<evidence type="ECO:0000256" key="9">
    <source>
        <dbReference type="ARBA" id="ARBA00022984"/>
    </source>
</evidence>
<evidence type="ECO:0000256" key="16">
    <source>
        <dbReference type="HAMAP-Rule" id="MF_01405"/>
    </source>
</evidence>
<accession>A0A9Q3SZK4</accession>
<dbReference type="PROSITE" id="PS00924">
    <property type="entry name" value="ASP_GLU_RACEMASE_2"/>
    <property type="match status" value="1"/>
</dbReference>
<gene>
    <name evidence="15" type="primary">murI</name>
    <name evidence="18" type="ORF">KIJ12_08880</name>
</gene>
<dbReference type="InterPro" id="IPR015942">
    <property type="entry name" value="Asp/Glu/hydantoin_racemase"/>
</dbReference>
<dbReference type="RefSeq" id="WP_224144432.1">
    <property type="nucleotide sequence ID" value="NZ_JAHBFI010000020.1"/>
</dbReference>
<evidence type="ECO:0000256" key="6">
    <source>
        <dbReference type="ARBA" id="ARBA00022801"/>
    </source>
</evidence>
<dbReference type="InterPro" id="IPR018187">
    <property type="entry name" value="Asp/Glu_racemase_AS_1"/>
</dbReference>
<dbReference type="GO" id="GO:0071555">
    <property type="term" value="P:cell wall organization"/>
    <property type="evidence" value="ECO:0007669"/>
    <property type="project" value="UniProtKB-KW"/>
</dbReference>
<comment type="catalytic activity">
    <reaction evidence="14 16">
        <text>XTP + H2O = XMP + diphosphate + H(+)</text>
        <dbReference type="Rhea" id="RHEA:28610"/>
        <dbReference type="ChEBI" id="CHEBI:15377"/>
        <dbReference type="ChEBI" id="CHEBI:15378"/>
        <dbReference type="ChEBI" id="CHEBI:33019"/>
        <dbReference type="ChEBI" id="CHEBI:57464"/>
        <dbReference type="ChEBI" id="CHEBI:61314"/>
        <dbReference type="EC" id="3.6.1.66"/>
    </reaction>
</comment>
<comment type="function">
    <text evidence="15">Provides the (R)-glutamate required for cell wall biosynthesis.</text>
</comment>
<dbReference type="GO" id="GO:0042802">
    <property type="term" value="F:identical protein binding"/>
    <property type="evidence" value="ECO:0007669"/>
    <property type="project" value="UniProtKB-ARBA"/>
</dbReference>
<dbReference type="EMBL" id="JAHBFI010000020">
    <property type="protein sequence ID" value="MBZ5963252.1"/>
    <property type="molecule type" value="Genomic_DNA"/>
</dbReference>
<comment type="caution">
    <text evidence="18">The sequence shown here is derived from an EMBL/GenBank/DDBJ whole genome shotgun (WGS) entry which is preliminary data.</text>
</comment>
<dbReference type="GO" id="GO:0008881">
    <property type="term" value="F:glutamate racemase activity"/>
    <property type="evidence" value="ECO:0007669"/>
    <property type="project" value="UniProtKB-UniRule"/>
</dbReference>
<keyword evidence="10 16" id="KW-0546">Nucleotide metabolism</keyword>
<dbReference type="GO" id="GO:0036220">
    <property type="term" value="F:ITP diphosphatase activity"/>
    <property type="evidence" value="ECO:0007669"/>
    <property type="project" value="UniProtKB-UniRule"/>
</dbReference>
<dbReference type="PANTHER" id="PTHR21198:SF2">
    <property type="entry name" value="GLUTAMATE RACEMASE"/>
    <property type="match status" value="1"/>
</dbReference>
<keyword evidence="7 16" id="KW-0460">Magnesium</keyword>
<protein>
    <recommendedName>
        <fullName evidence="15 16">Multifunctional fusion protein</fullName>
    </recommendedName>
    <domain>
        <recommendedName>
            <fullName evidence="16">dITP/XTP pyrophosphatase</fullName>
            <ecNumber evidence="16">3.6.1.66</ecNumber>
        </recommendedName>
        <alternativeName>
            <fullName evidence="16">Non-canonical purine NTP pyrophosphatase</fullName>
        </alternativeName>
        <alternativeName>
            <fullName evidence="16">Non-standard purine NTP pyrophosphatase</fullName>
        </alternativeName>
        <alternativeName>
            <fullName evidence="16">Nucleoside-triphosphate diphosphatase</fullName>
        </alternativeName>
        <alternativeName>
            <fullName evidence="16">Nucleoside-triphosphate pyrophosphatase</fullName>
            <shortName evidence="16">NTPase</shortName>
        </alternativeName>
    </domain>
    <domain>
        <recommendedName>
            <fullName evidence="15">Glutamate racemase</fullName>
            <ecNumber evidence="15">5.1.1.3</ecNumber>
        </recommendedName>
    </domain>
</protein>
<dbReference type="PROSITE" id="PS00923">
    <property type="entry name" value="ASP_GLU_RACEMASE_1"/>
    <property type="match status" value="1"/>
</dbReference>
<dbReference type="EC" id="5.1.1.3" evidence="15"/>
<feature type="binding site" evidence="16">
    <location>
        <position position="359"/>
    </location>
    <ligand>
        <name>substrate</name>
    </ligand>
</feature>
<evidence type="ECO:0000256" key="11">
    <source>
        <dbReference type="ARBA" id="ARBA00023235"/>
    </source>
</evidence>
<evidence type="ECO:0000256" key="4">
    <source>
        <dbReference type="ARBA" id="ARBA00022723"/>
    </source>
</evidence>
<evidence type="ECO:0000256" key="1">
    <source>
        <dbReference type="ARBA" id="ARBA00001602"/>
    </source>
</evidence>
<dbReference type="InterPro" id="IPR033134">
    <property type="entry name" value="Asp/Glu_racemase_AS_2"/>
</dbReference>
<dbReference type="Pfam" id="PF01725">
    <property type="entry name" value="Ham1p_like"/>
    <property type="match status" value="1"/>
</dbReference>
<dbReference type="EC" id="3.6.1.66" evidence="16"/>
<name>A0A9Q3SZK4_9LACO</name>
<feature type="active site" description="Proton donor/acceptor" evidence="15">
    <location>
        <position position="186"/>
    </location>
</feature>
<feature type="binding site" evidence="15">
    <location>
        <begin position="11"/>
        <end position="12"/>
    </location>
    <ligand>
        <name>substrate</name>
    </ligand>
</feature>
<comment type="pathway">
    <text evidence="15">Cell wall biogenesis; peptidoglycan biosynthesis.</text>
</comment>
<dbReference type="GO" id="GO:0035870">
    <property type="term" value="F:dITP diphosphatase activity"/>
    <property type="evidence" value="ECO:0007669"/>
    <property type="project" value="UniProtKB-UniRule"/>
</dbReference>
<dbReference type="Gene3D" id="3.40.50.1860">
    <property type="match status" value="2"/>
</dbReference>
<dbReference type="AlphaFoldDB" id="A0A9Q3SZK4"/>
<keyword evidence="9 15" id="KW-0573">Peptidoglycan synthesis</keyword>
<keyword evidence="8 15" id="KW-0133">Cell shape</keyword>
<dbReference type="GO" id="GO:0009117">
    <property type="term" value="P:nucleotide metabolic process"/>
    <property type="evidence" value="ECO:0007669"/>
    <property type="project" value="UniProtKB-KW"/>
</dbReference>
<dbReference type="NCBIfam" id="NF011397">
    <property type="entry name" value="PRK14822.1"/>
    <property type="match status" value="1"/>
</dbReference>
<dbReference type="NCBIfam" id="TIGR00042">
    <property type="entry name" value="RdgB/HAM1 family non-canonical purine NTP pyrophosphatase"/>
    <property type="match status" value="1"/>
</dbReference>
<dbReference type="NCBIfam" id="TIGR00067">
    <property type="entry name" value="glut_race"/>
    <property type="match status" value="1"/>
</dbReference>
<comment type="catalytic activity">
    <reaction evidence="13 16">
        <text>dITP + H2O = dIMP + diphosphate + H(+)</text>
        <dbReference type="Rhea" id="RHEA:28342"/>
        <dbReference type="ChEBI" id="CHEBI:15377"/>
        <dbReference type="ChEBI" id="CHEBI:15378"/>
        <dbReference type="ChEBI" id="CHEBI:33019"/>
        <dbReference type="ChEBI" id="CHEBI:61194"/>
        <dbReference type="ChEBI" id="CHEBI:61382"/>
        <dbReference type="EC" id="3.6.1.66"/>
    </reaction>
</comment>
<dbReference type="CDD" id="cd00515">
    <property type="entry name" value="HAM1"/>
    <property type="match status" value="1"/>
</dbReference>
<evidence type="ECO:0000256" key="8">
    <source>
        <dbReference type="ARBA" id="ARBA00022960"/>
    </source>
</evidence>
<feature type="active site" description="Proton donor/acceptor" evidence="15">
    <location>
        <position position="75"/>
    </location>
</feature>
<feature type="binding site" evidence="15">
    <location>
        <begin position="43"/>
        <end position="44"/>
    </location>
    <ligand>
        <name>substrate</name>
    </ligand>
</feature>
<dbReference type="InterPro" id="IPR004391">
    <property type="entry name" value="Glu_race"/>
</dbReference>
<dbReference type="GO" id="GO:0036222">
    <property type="term" value="F:XTP diphosphatase activity"/>
    <property type="evidence" value="ECO:0007669"/>
    <property type="project" value="UniProtKB-UniRule"/>
</dbReference>
<comment type="cofactor">
    <cofactor evidence="16">
        <name>Mg(2+)</name>
        <dbReference type="ChEBI" id="CHEBI:18420"/>
    </cofactor>
    <text evidence="16">Binds 1 Mg(2+) ion per subunit.</text>
</comment>
<feature type="binding site" evidence="16">
    <location>
        <begin position="438"/>
        <end position="441"/>
    </location>
    <ligand>
        <name>substrate</name>
    </ligand>
</feature>
<evidence type="ECO:0000256" key="10">
    <source>
        <dbReference type="ARBA" id="ARBA00023080"/>
    </source>
</evidence>
<keyword evidence="12 15" id="KW-0961">Cell wall biogenesis/degradation</keyword>
<feature type="binding site" evidence="16">
    <location>
        <begin position="292"/>
        <end position="297"/>
    </location>
    <ligand>
        <name>substrate</name>
    </ligand>
</feature>
<dbReference type="GO" id="GO:0008360">
    <property type="term" value="P:regulation of cell shape"/>
    <property type="evidence" value="ECO:0007669"/>
    <property type="project" value="UniProtKB-KW"/>
</dbReference>
<dbReference type="InterPro" id="IPR002637">
    <property type="entry name" value="RdgB/HAM1"/>
</dbReference>
<dbReference type="InterPro" id="IPR029001">
    <property type="entry name" value="ITPase-like_fam"/>
</dbReference>
<feature type="binding site" evidence="16">
    <location>
        <begin position="466"/>
        <end position="467"/>
    </location>
    <ligand>
        <name>substrate</name>
    </ligand>
</feature>
<keyword evidence="5 16" id="KW-0547">Nucleotide-binding</keyword>
<sequence length="486" mass="53430">MNKNNPIGMIDSGVGGLTVIKEAQKQLPNEQFIFIGDTARMPYGPRTKDEVIAYTFQMANYLITEKQIKMLVIACNTATACALTVLQKKLTIPVIGVIQPGAQAAQLATKNKTIGIIATDGTVNSKAYELQIHQYGADTKVLSQGEPDFVQLVEANKYQDHATRDIVMNHLAPFKAAGIDTLILGCTHFPLLEPFIREAVGQQITLIDSGRETIYAIKQCLNKLALNSDIEHNHDEDIYYTTSDSDDETFKVIATNWLARIHELDVRHLKIVDNGTLQHLEEISMPRLILASNNQHKIIEIEAILNDIGINLTVTPLNSLGDSVPEIIEDGTTFEENATKKAMTIAKIAPNDYILADDSGLSIDALNGEPGVYSARYAGDHDDEANNDKVLNKLEGITSREAQFTSVLVLVGPNKPKLVATGTVRGLITDQRYGDNGFGYDPLFLVPQFDKTFAQLTANEKNEVSHRGLALQELSKHLPEWLKGGV</sequence>
<comment type="catalytic activity">
    <reaction evidence="16">
        <text>ITP + H2O = IMP + diphosphate + H(+)</text>
        <dbReference type="Rhea" id="RHEA:29399"/>
        <dbReference type="ChEBI" id="CHEBI:15377"/>
        <dbReference type="ChEBI" id="CHEBI:15378"/>
        <dbReference type="ChEBI" id="CHEBI:33019"/>
        <dbReference type="ChEBI" id="CHEBI:58053"/>
        <dbReference type="ChEBI" id="CHEBI:61402"/>
        <dbReference type="EC" id="3.6.1.66"/>
    </reaction>
</comment>
<feature type="active site" description="Proton acceptor" evidence="16">
    <location>
        <position position="358"/>
    </location>
</feature>